<proteinExistence type="inferred from homology"/>
<reference evidence="6 7" key="1">
    <citation type="submission" date="2016-12" db="EMBL/GenBank/DDBJ databases">
        <authorList>
            <person name="Song W.-J."/>
            <person name="Kurnit D.M."/>
        </authorList>
    </citation>
    <scope>NUCLEOTIDE SEQUENCE [LARGE SCALE GENOMIC DNA]</scope>
    <source>
        <strain evidence="6 7">IMCC3135</strain>
    </source>
</reference>
<protein>
    <submittedName>
        <fullName evidence="6">HTH-type transcriptional regulator PgrR</fullName>
    </submittedName>
</protein>
<evidence type="ECO:0000256" key="2">
    <source>
        <dbReference type="ARBA" id="ARBA00023015"/>
    </source>
</evidence>
<dbReference type="FunFam" id="1.10.10.10:FF:000001">
    <property type="entry name" value="LysR family transcriptional regulator"/>
    <property type="match status" value="1"/>
</dbReference>
<dbReference type="InterPro" id="IPR000847">
    <property type="entry name" value="LysR_HTH_N"/>
</dbReference>
<dbReference type="SUPFAM" id="SSF53850">
    <property type="entry name" value="Periplasmic binding protein-like II"/>
    <property type="match status" value="1"/>
</dbReference>
<dbReference type="OrthoDB" id="8885940at2"/>
<dbReference type="PROSITE" id="PS50931">
    <property type="entry name" value="HTH_LYSR"/>
    <property type="match status" value="1"/>
</dbReference>
<dbReference type="EMBL" id="CP018632">
    <property type="protein sequence ID" value="ASJ74111.1"/>
    <property type="molecule type" value="Genomic_DNA"/>
</dbReference>
<dbReference type="Proteomes" id="UP000250079">
    <property type="component" value="Chromosome"/>
</dbReference>
<dbReference type="KEGG" id="gai:IMCC3135_20165"/>
<evidence type="ECO:0000256" key="4">
    <source>
        <dbReference type="ARBA" id="ARBA00023163"/>
    </source>
</evidence>
<evidence type="ECO:0000313" key="6">
    <source>
        <dbReference type="EMBL" id="ASJ74111.1"/>
    </source>
</evidence>
<feature type="domain" description="HTH lysR-type" evidence="5">
    <location>
        <begin position="1"/>
        <end position="59"/>
    </location>
</feature>
<evidence type="ECO:0000256" key="1">
    <source>
        <dbReference type="ARBA" id="ARBA00009437"/>
    </source>
</evidence>
<dbReference type="Pfam" id="PF03466">
    <property type="entry name" value="LysR_substrate"/>
    <property type="match status" value="1"/>
</dbReference>
<evidence type="ECO:0000256" key="3">
    <source>
        <dbReference type="ARBA" id="ARBA00023125"/>
    </source>
</evidence>
<gene>
    <name evidence="6" type="primary">pgrR_3</name>
    <name evidence="6" type="ORF">IMCC3135_20165</name>
</gene>
<dbReference type="AlphaFoldDB" id="A0A2Z2NVQ0"/>
<dbReference type="InterPro" id="IPR036390">
    <property type="entry name" value="WH_DNA-bd_sf"/>
</dbReference>
<dbReference type="GO" id="GO:0006351">
    <property type="term" value="P:DNA-templated transcription"/>
    <property type="evidence" value="ECO:0007669"/>
    <property type="project" value="TreeGrafter"/>
</dbReference>
<evidence type="ECO:0000313" key="7">
    <source>
        <dbReference type="Proteomes" id="UP000250079"/>
    </source>
</evidence>
<sequence length="305" mass="33807">MDTIESMRTFAAVAAEQSFTGGGKRLDISTKLASKYVQQLETRLGVQLFNRTTRSVRLTDIGLAYLERCQPLLDQFEELEGLVQTRHSELAGRIRISAPSAFGSSELVAALAPFQMTHPKVSIDLHLSDKRVALIEDGHDLAVRFGKLEDSSLIARRLLDMRMVTVVSSQYLELHGEPEKPEALASHDCLIQQSSTTPEHWKFMGAGGTRTVRVNGSFRANSPRAIAHMAAQGLGIGRCPKYVADPFLKSGELQLLFEEMETSEFALYAVYPPNRYLTVRIRALIDHLVSFYADPSAMIVVSTHA</sequence>
<dbReference type="InterPro" id="IPR058163">
    <property type="entry name" value="LysR-type_TF_proteobact-type"/>
</dbReference>
<dbReference type="PANTHER" id="PTHR30537">
    <property type="entry name" value="HTH-TYPE TRANSCRIPTIONAL REGULATOR"/>
    <property type="match status" value="1"/>
</dbReference>
<dbReference type="PANTHER" id="PTHR30537:SF5">
    <property type="entry name" value="HTH-TYPE TRANSCRIPTIONAL ACTIVATOR TTDR-RELATED"/>
    <property type="match status" value="1"/>
</dbReference>
<dbReference type="GO" id="GO:0003700">
    <property type="term" value="F:DNA-binding transcription factor activity"/>
    <property type="evidence" value="ECO:0007669"/>
    <property type="project" value="InterPro"/>
</dbReference>
<dbReference type="Gene3D" id="3.40.190.290">
    <property type="match status" value="1"/>
</dbReference>
<dbReference type="GO" id="GO:0043565">
    <property type="term" value="F:sequence-specific DNA binding"/>
    <property type="evidence" value="ECO:0007669"/>
    <property type="project" value="TreeGrafter"/>
</dbReference>
<keyword evidence="2" id="KW-0805">Transcription regulation</keyword>
<keyword evidence="4" id="KW-0804">Transcription</keyword>
<name>A0A2Z2NVQ0_9GAMM</name>
<comment type="similarity">
    <text evidence="1">Belongs to the LysR transcriptional regulatory family.</text>
</comment>
<keyword evidence="3" id="KW-0238">DNA-binding</keyword>
<dbReference type="InterPro" id="IPR036388">
    <property type="entry name" value="WH-like_DNA-bd_sf"/>
</dbReference>
<dbReference type="Pfam" id="PF00126">
    <property type="entry name" value="HTH_1"/>
    <property type="match status" value="1"/>
</dbReference>
<evidence type="ECO:0000259" key="5">
    <source>
        <dbReference type="PROSITE" id="PS50931"/>
    </source>
</evidence>
<accession>A0A2Z2NVQ0</accession>
<dbReference type="RefSeq" id="WP_088919194.1">
    <property type="nucleotide sequence ID" value="NZ_CP018632.1"/>
</dbReference>
<keyword evidence="7" id="KW-1185">Reference proteome</keyword>
<dbReference type="InterPro" id="IPR005119">
    <property type="entry name" value="LysR_subst-bd"/>
</dbReference>
<dbReference type="Gene3D" id="1.10.10.10">
    <property type="entry name" value="Winged helix-like DNA-binding domain superfamily/Winged helix DNA-binding domain"/>
    <property type="match status" value="1"/>
</dbReference>
<dbReference type="CDD" id="cd08422">
    <property type="entry name" value="PBP2_CrgA_like"/>
    <property type="match status" value="1"/>
</dbReference>
<dbReference type="SUPFAM" id="SSF46785">
    <property type="entry name" value="Winged helix' DNA-binding domain"/>
    <property type="match status" value="1"/>
</dbReference>
<organism evidence="6 7">
    <name type="scientific">Granulosicoccus antarcticus IMCC3135</name>
    <dbReference type="NCBI Taxonomy" id="1192854"/>
    <lineage>
        <taxon>Bacteria</taxon>
        <taxon>Pseudomonadati</taxon>
        <taxon>Pseudomonadota</taxon>
        <taxon>Gammaproteobacteria</taxon>
        <taxon>Chromatiales</taxon>
        <taxon>Granulosicoccaceae</taxon>
        <taxon>Granulosicoccus</taxon>
    </lineage>
</organism>